<gene>
    <name evidence="1" type="ORF">Glove_184g100</name>
</gene>
<sequence>MVGNKKYVSDQHTLAEQVGKYTSFQIVELTRGAVVKSIALLKKISGQSIKVSLGLSNISNQENITYFPIRLGQKICTILNGQYFFITVKTNEKNYSIPQYFCECNNVTDISSSSSTAISNVYKKLFKKTTRYSGPLGLSNISNQENITYFPIRLGQKICTILNGQYFFITVKTNEKNYSIPQYFCECNNVTDISSSSSTAISNVYKKLFKKTTRYSGPLVMGWNNKEIIQKLYKGVEWIPFSISVDIYEIFVYSIGTSSNSLLLHGGNNYKASLVHFYERRQAIFVSKIEKKNCKIKIYQDSLLAKVFVGTTPDEVWEKSGFIQKFKRRELFGLENKKTQEILYNYRVPSCLIHEWDNIDLMEKIFVYHLKRRTIASINYKDFLFTWEKNGTIIEIYSELKKYYPINYEFNEREWYAWRSFLQAIGCVDITPWSKEESKFQLWTRASDSTNDKATLENLYKLEFLVEIPVRVSNATQIFWSCFNNALTQNKKIHDGKRRILSIIAENFTYSQLQENLKVGTHLISEARKHARLNGCGMPPLSKPIITRLKFTSEKLEQFEKFFMDRDIVNMSSYKSDNKSGLPILYLQDQKQMLWERFHECYPNGIRRTAFMTRLQGSRYVYKDNLGGLCSECNECGYEVFGEITVLIKANINEEVICKELLDNSQTLRRYIRRDFSKQFQISTIGEAQHDSCITHCLRYAFGSCNLSHPDTCSNCELLFTFFNKMKKNLSLEFHEQLDNYQKKIIKWMGHHARKTYLNKQVKVNLDELDNDDAVLIVNYKMKIVPQTVREIKKDWYGKRGWALHTVLIYTKDININRINVQAFDHWSDDTHNGSHYHCTELMIILGHWYEWYNIIPRKWIFLEAGEAKTSIDSHHAQISQAMKRYIRLGSNIESGDDIEEAIKNIAGTHVANLMPSRSNEKNILETIHGIRVLQEWSWPTDGENVGFILGRSLPGIGDWKKWSPVQIEKISKNKIFEKPDPICSTHTQSTKSWTVPIITLSKNIDVEENKNIENIQEFLDTNISMDIGEDSISHFEFTYGWALKENQKNKQCEPIKRINDRVKNLLETMFHTGTANPRQKLSAEQMYTELLEQVHQGEMIEEKLPKVSTIANWISAFSRKWKTAMAVRSLEETENLNLPNSY</sequence>
<accession>A0A397IQG9</accession>
<dbReference type="Proteomes" id="UP000266861">
    <property type="component" value="Unassembled WGS sequence"/>
</dbReference>
<dbReference type="OrthoDB" id="2419736at2759"/>
<evidence type="ECO:0000313" key="2">
    <source>
        <dbReference type="Proteomes" id="UP000266861"/>
    </source>
</evidence>
<evidence type="ECO:0000313" key="1">
    <source>
        <dbReference type="EMBL" id="RHZ77227.1"/>
    </source>
</evidence>
<dbReference type="AlphaFoldDB" id="A0A397IQG9"/>
<keyword evidence="2" id="KW-1185">Reference proteome</keyword>
<organism evidence="1 2">
    <name type="scientific">Diversispora epigaea</name>
    <dbReference type="NCBI Taxonomy" id="1348612"/>
    <lineage>
        <taxon>Eukaryota</taxon>
        <taxon>Fungi</taxon>
        <taxon>Fungi incertae sedis</taxon>
        <taxon>Mucoromycota</taxon>
        <taxon>Glomeromycotina</taxon>
        <taxon>Glomeromycetes</taxon>
        <taxon>Diversisporales</taxon>
        <taxon>Diversisporaceae</taxon>
        <taxon>Diversispora</taxon>
    </lineage>
</organism>
<name>A0A397IQG9_9GLOM</name>
<protein>
    <submittedName>
        <fullName evidence="1">Uncharacterized protein</fullName>
    </submittedName>
</protein>
<comment type="caution">
    <text evidence="1">The sequence shown here is derived from an EMBL/GenBank/DDBJ whole genome shotgun (WGS) entry which is preliminary data.</text>
</comment>
<reference evidence="1 2" key="1">
    <citation type="submission" date="2018-08" db="EMBL/GenBank/DDBJ databases">
        <title>Genome and evolution of the arbuscular mycorrhizal fungus Diversispora epigaea (formerly Glomus versiforme) and its bacterial endosymbionts.</title>
        <authorList>
            <person name="Sun X."/>
            <person name="Fei Z."/>
            <person name="Harrison M."/>
        </authorList>
    </citation>
    <scope>NUCLEOTIDE SEQUENCE [LARGE SCALE GENOMIC DNA]</scope>
    <source>
        <strain evidence="1 2">IT104</strain>
    </source>
</reference>
<proteinExistence type="predicted"/>
<dbReference type="EMBL" id="PQFF01000174">
    <property type="protein sequence ID" value="RHZ77227.1"/>
    <property type="molecule type" value="Genomic_DNA"/>
</dbReference>